<reference evidence="2 3" key="1">
    <citation type="journal article" date="2015" name="Genome Biol. Evol.">
        <title>Phylogenomic analyses indicate that early fungi evolved digesting cell walls of algal ancestors of land plants.</title>
        <authorList>
            <person name="Chang Y."/>
            <person name="Wang S."/>
            <person name="Sekimoto S."/>
            <person name="Aerts A.L."/>
            <person name="Choi C."/>
            <person name="Clum A."/>
            <person name="LaButti K.M."/>
            <person name="Lindquist E.A."/>
            <person name="Yee Ngan C."/>
            <person name="Ohm R.A."/>
            <person name="Salamov A.A."/>
            <person name="Grigoriev I.V."/>
            <person name="Spatafora J.W."/>
            <person name="Berbee M.L."/>
        </authorList>
    </citation>
    <scope>NUCLEOTIDE SEQUENCE [LARGE SCALE GENOMIC DNA]</scope>
    <source>
        <strain evidence="2 3">NRRL 28638</strain>
    </source>
</reference>
<sequence length="377" mass="43313">MGINPTNLNLPTNKSKEQTYGYKIKDAEIERLKMYLREDRFLLSTVAKYRLQKETGFEISIYSIKKALIRLRKEIYPDNAKMRISNSTNIPRGYTIKIKDVHIEHLKKYLKEDILIRPGDARYKLQEDTGIQVSSFTVQRTLNKLKEEMYLEHDIPTSSISHSKAKKPKSSSNSLNDVSVDSLRGYLKEDNSIDSVEAIGKFEKNTCLNIDYLSVKNDLNIKTEVKPSKSNINIHASNSITKITESSNMRKLEDNHIECLKRYLSEDSSIGITEARDRLQKDTGLVARAQTINAYLSRIKKEVSLENASQDSYTVNNRRSSRGNILNGTRLEFLEVYFNEDSSITPTEAKNKLQEETGLDVDIVDIRKTLNMLRKQM</sequence>
<organism evidence="2 3">
    <name type="scientific">Conidiobolus coronatus (strain ATCC 28846 / CBS 209.66 / NRRL 28638)</name>
    <name type="common">Delacroixia coronata</name>
    <dbReference type="NCBI Taxonomy" id="796925"/>
    <lineage>
        <taxon>Eukaryota</taxon>
        <taxon>Fungi</taxon>
        <taxon>Fungi incertae sedis</taxon>
        <taxon>Zoopagomycota</taxon>
        <taxon>Entomophthoromycotina</taxon>
        <taxon>Entomophthoromycetes</taxon>
        <taxon>Entomophthorales</taxon>
        <taxon>Ancylistaceae</taxon>
        <taxon>Conidiobolus</taxon>
    </lineage>
</organism>
<proteinExistence type="predicted"/>
<dbReference type="InterPro" id="IPR000253">
    <property type="entry name" value="FHA_dom"/>
</dbReference>
<dbReference type="EMBL" id="KQ964533">
    <property type="protein sequence ID" value="KXN69479.1"/>
    <property type="molecule type" value="Genomic_DNA"/>
</dbReference>
<feature type="domain" description="FHA" evidence="1">
    <location>
        <begin position="272"/>
        <end position="331"/>
    </location>
</feature>
<evidence type="ECO:0000259" key="1">
    <source>
        <dbReference type="PROSITE" id="PS50006"/>
    </source>
</evidence>
<dbReference type="PROSITE" id="PS50006">
    <property type="entry name" value="FHA_DOMAIN"/>
    <property type="match status" value="1"/>
</dbReference>
<name>A0A137P3G8_CONC2</name>
<accession>A0A137P3G8</accession>
<evidence type="ECO:0000313" key="2">
    <source>
        <dbReference type="EMBL" id="KXN69479.1"/>
    </source>
</evidence>
<dbReference type="AlphaFoldDB" id="A0A137P3G8"/>
<protein>
    <recommendedName>
        <fullName evidence="1">FHA domain-containing protein</fullName>
    </recommendedName>
</protein>
<keyword evidence="3" id="KW-1185">Reference proteome</keyword>
<dbReference type="Proteomes" id="UP000070444">
    <property type="component" value="Unassembled WGS sequence"/>
</dbReference>
<gene>
    <name evidence="2" type="ORF">CONCODRAFT_71453</name>
</gene>
<evidence type="ECO:0000313" key="3">
    <source>
        <dbReference type="Proteomes" id="UP000070444"/>
    </source>
</evidence>